<proteinExistence type="predicted"/>
<dbReference type="Proteomes" id="UP001305779">
    <property type="component" value="Unassembled WGS sequence"/>
</dbReference>
<organism evidence="2 3">
    <name type="scientific">Zasmidium cellare</name>
    <name type="common">Wine cellar mold</name>
    <name type="synonym">Racodium cellare</name>
    <dbReference type="NCBI Taxonomy" id="395010"/>
    <lineage>
        <taxon>Eukaryota</taxon>
        <taxon>Fungi</taxon>
        <taxon>Dikarya</taxon>
        <taxon>Ascomycota</taxon>
        <taxon>Pezizomycotina</taxon>
        <taxon>Dothideomycetes</taxon>
        <taxon>Dothideomycetidae</taxon>
        <taxon>Mycosphaerellales</taxon>
        <taxon>Mycosphaerellaceae</taxon>
        <taxon>Zasmidium</taxon>
    </lineage>
</organism>
<feature type="compositionally biased region" description="Basic and acidic residues" evidence="1">
    <location>
        <begin position="21"/>
        <end position="30"/>
    </location>
</feature>
<feature type="compositionally biased region" description="Basic and acidic residues" evidence="1">
    <location>
        <begin position="37"/>
        <end position="48"/>
    </location>
</feature>
<evidence type="ECO:0000313" key="2">
    <source>
        <dbReference type="EMBL" id="KAK4497782.1"/>
    </source>
</evidence>
<protein>
    <submittedName>
        <fullName evidence="2">Uncharacterized protein</fullName>
    </submittedName>
</protein>
<keyword evidence="3" id="KW-1185">Reference proteome</keyword>
<gene>
    <name evidence="2" type="ORF">PRZ48_010435</name>
</gene>
<feature type="compositionally biased region" description="Basic and acidic residues" evidence="1">
    <location>
        <begin position="74"/>
        <end position="94"/>
    </location>
</feature>
<accession>A0ABR0E8M3</accession>
<comment type="caution">
    <text evidence="2">The sequence shown here is derived from an EMBL/GenBank/DDBJ whole genome shotgun (WGS) entry which is preliminary data.</text>
</comment>
<sequence length="310" mass="34981">MADSSNSLSHSTRQRFTRSQRVVDSDDKGQSDAPVRQPEESEASRPSEEDVSEEGDKDVQEPGSDLVDEEDNVKEDGDEHKPEDDSPRRQAESSRKRKTLQRGTGKASQADIDSPSISESEPAAKRTRTTLRTPSTQALQRKKIFGGLDLPTDEESDPIKGVYWDKNLSHFAKLEEKLRQRKFNSRSVECPMSFLETSFDSIFDTHVPDDQKTPTVEMCVQKKKAHLPKLREGGATSRGAAHRFRMLGQHNSKYDVNMLLGQNDHIRNDEIIVTQIFEYVENFYNNYASERTLLLPNGVSASPLLSARLT</sequence>
<evidence type="ECO:0000313" key="3">
    <source>
        <dbReference type="Proteomes" id="UP001305779"/>
    </source>
</evidence>
<dbReference type="EMBL" id="JAXOVC010000008">
    <property type="protein sequence ID" value="KAK4497782.1"/>
    <property type="molecule type" value="Genomic_DNA"/>
</dbReference>
<reference evidence="2 3" key="1">
    <citation type="journal article" date="2023" name="G3 (Bethesda)">
        <title>A chromosome-level genome assembly of Zasmidium syzygii isolated from banana leaves.</title>
        <authorList>
            <person name="van Westerhoven A.C."/>
            <person name="Mehrabi R."/>
            <person name="Talebi R."/>
            <person name="Steentjes M.B.F."/>
            <person name="Corcolon B."/>
            <person name="Chong P.A."/>
            <person name="Kema G.H.J."/>
            <person name="Seidl M.F."/>
        </authorList>
    </citation>
    <scope>NUCLEOTIDE SEQUENCE [LARGE SCALE GENOMIC DNA]</scope>
    <source>
        <strain evidence="2 3">P124</strain>
    </source>
</reference>
<name>A0ABR0E8M3_ZASCE</name>
<feature type="compositionally biased region" description="Polar residues" evidence="1">
    <location>
        <begin position="1"/>
        <end position="11"/>
    </location>
</feature>
<evidence type="ECO:0000256" key="1">
    <source>
        <dbReference type="SAM" id="MobiDB-lite"/>
    </source>
</evidence>
<feature type="region of interest" description="Disordered" evidence="1">
    <location>
        <begin position="1"/>
        <end position="136"/>
    </location>
</feature>